<keyword evidence="3" id="KW-1185">Reference proteome</keyword>
<dbReference type="Pfam" id="PF23957">
    <property type="entry name" value="DUF7286"/>
    <property type="match status" value="1"/>
</dbReference>
<dbReference type="eggNOG" id="arCOG02945">
    <property type="taxonomic scope" value="Archaea"/>
</dbReference>
<gene>
    <name evidence="2" type="ORF">C493_10020</name>
</gene>
<dbReference type="STRING" id="1227499.C493_10020"/>
<accession>L9X502</accession>
<dbReference type="EMBL" id="AOHZ01000044">
    <property type="protein sequence ID" value="ELY56702.1"/>
    <property type="molecule type" value="Genomic_DNA"/>
</dbReference>
<protein>
    <submittedName>
        <fullName evidence="2">Uncharacterized protein</fullName>
    </submittedName>
</protein>
<dbReference type="InterPro" id="IPR055710">
    <property type="entry name" value="DUF7286"/>
</dbReference>
<name>L9X502_9EURY</name>
<evidence type="ECO:0000256" key="1">
    <source>
        <dbReference type="SAM" id="Phobius"/>
    </source>
</evidence>
<reference evidence="2 3" key="1">
    <citation type="journal article" date="2014" name="PLoS Genet.">
        <title>Phylogenetically driven sequencing of extremely halophilic archaea reveals strategies for static and dynamic osmo-response.</title>
        <authorList>
            <person name="Becker E.A."/>
            <person name="Seitzer P.M."/>
            <person name="Tritt A."/>
            <person name="Larsen D."/>
            <person name="Krusor M."/>
            <person name="Yao A.I."/>
            <person name="Wu D."/>
            <person name="Madern D."/>
            <person name="Eisen J.A."/>
            <person name="Darling A.E."/>
            <person name="Facciotti M.T."/>
        </authorList>
    </citation>
    <scope>NUCLEOTIDE SEQUENCE [LARGE SCALE GENOMIC DNA]</scope>
    <source>
        <strain evidence="2 3">JCM 12255</strain>
    </source>
</reference>
<sequence>MTETMRSRDRTIPIADDDRARIPFAMIGALILVSSVALVVSLELQRDATVDVDDSLAMERSTSAANTALFDATVTATHDAALEPVTEPADTPLGDAISAGGTYTGDDFFERYLKLRIYLEAKENFASSGQEFREMETSVAIDPVEDVDDVEAAIDAVSLTVGGEDADETLTEFDYGDERDTDLGHGTIEVEIDGVETVVERDGEVVAERTQPVSATVGTPIFDLHHRTSEYEAQLEYDFADAQAADEFVGFDQYFAAMLYPLAWERGYAQSEGEPIADVVTNRHVETLANDALYQTQRAVFGADDPHSERLLTIAYACMLAQDATHVYETPDGNGSDVHHVLDHLDDDGFCDDVGEGNDAFDEPFDDPPDWAALASQNEYLEQTETIGLDDVSSTVFGELEDGDGIERAIDRIYTVDLEADAEIERTVFPSDLDAESNSELKAFDVEVLDRTRLVDADETGPERELTEYDVRFEGIFERGSGEDIDDAVVVYDVTLTVSGEHSPNQRVDQRGVDYDYESGVAGSSATIFDTNYHDTPSLATEAVLAGVDDAAAVERQLEGYFEDRHDEIVAADEILDGEDFVDVLTGHEDNWTIHPEPNDREQLRGWLVRELATLEAQTSALEIEPDHRELLQPNSVLDDLAAQLESDEEWVYQHVDGRYTNVPDVVRTEVYLEYVEGLRTTVDAASDRHEAILAEFDDELDDHMNSGIDDAIEFAADQFDESAPEPDTAQRPDYPLLDGIEFVPQGTPAALTVDRIEQERVPAAGDLEDGFVPLAVSNDDSYGIPFEDATADGVELYVAGGVLEAGYLTDDLVDDPNWDDGTVDDLEAALRDWIDRYTVEAAAYGAKPFDGLEQAELAAALDDEIDDLGTVDRQAIRLGEGEDTLDEIAQNVSEEFDVPEESAYDYHLPPFRVHLEHALRHGLDASLGDDGVVSSAEVTASTAPLGDAIRTELDAVDDDVRAERLERTAANESLSLDRGALEAAWLDSDLEGDELAPNRVPAGTDVIDVPMWNVLTANLWHVDIAGEYARVTTKATTGTTTPEQPMEYVRDETTAALEIGETEMDVGDVEPISFESQVSVPVAVPADSFGVGDRAGDRLECSETYDTVGEIPDDAEFAACAES</sequence>
<keyword evidence="1" id="KW-0472">Membrane</keyword>
<evidence type="ECO:0000313" key="2">
    <source>
        <dbReference type="EMBL" id="ELY56702.1"/>
    </source>
</evidence>
<dbReference type="Proteomes" id="UP000011602">
    <property type="component" value="Unassembled WGS sequence"/>
</dbReference>
<feature type="transmembrane region" description="Helical" evidence="1">
    <location>
        <begin position="21"/>
        <end position="42"/>
    </location>
</feature>
<proteinExistence type="predicted"/>
<evidence type="ECO:0000313" key="3">
    <source>
        <dbReference type="Proteomes" id="UP000011602"/>
    </source>
</evidence>
<keyword evidence="1" id="KW-1133">Transmembrane helix</keyword>
<organism evidence="2 3">
    <name type="scientific">Natronolimnohabitans innermongolicus JCM 12255</name>
    <dbReference type="NCBI Taxonomy" id="1227499"/>
    <lineage>
        <taxon>Archaea</taxon>
        <taxon>Methanobacteriati</taxon>
        <taxon>Methanobacteriota</taxon>
        <taxon>Stenosarchaea group</taxon>
        <taxon>Halobacteria</taxon>
        <taxon>Halobacteriales</taxon>
        <taxon>Natrialbaceae</taxon>
        <taxon>Natronolimnohabitans</taxon>
    </lineage>
</organism>
<keyword evidence="1" id="KW-0812">Transmembrane</keyword>
<comment type="caution">
    <text evidence="2">The sequence shown here is derived from an EMBL/GenBank/DDBJ whole genome shotgun (WGS) entry which is preliminary data.</text>
</comment>
<dbReference type="AlphaFoldDB" id="L9X502"/>